<keyword evidence="2" id="KW-1185">Reference proteome</keyword>
<name>A0A285LTL4_9NOCA</name>
<reference evidence="1 2" key="1">
    <citation type="submission" date="2017-09" db="EMBL/GenBank/DDBJ databases">
        <authorList>
            <person name="Ehlers B."/>
            <person name="Leendertz F.H."/>
        </authorList>
    </citation>
    <scope>NUCLEOTIDE SEQUENCE [LARGE SCALE GENOMIC DNA]</scope>
    <source>
        <strain evidence="1 2">DSM 45537</strain>
    </source>
</reference>
<sequence>MSYPLPAKVCLTGQGCRCPSVTVFLVAEPLMPGGNIVHLLEQATVDDPDAPPRPDVALVDSLETPTVPGRSEPSIHAELRPCSTHLPDPDRLHAILHDHLIIDPFGLDLGDRAEVARLALLPERRIGFRRSEDFQAESIRQAMLAVYRHFALDQRAPLVYHGFADPTTGWFALRTAYA</sequence>
<dbReference type="Proteomes" id="UP000219565">
    <property type="component" value="Unassembled WGS sequence"/>
</dbReference>
<organism evidence="1 2">
    <name type="scientific">Nocardia amikacinitolerans</name>
    <dbReference type="NCBI Taxonomy" id="756689"/>
    <lineage>
        <taxon>Bacteria</taxon>
        <taxon>Bacillati</taxon>
        <taxon>Actinomycetota</taxon>
        <taxon>Actinomycetes</taxon>
        <taxon>Mycobacteriales</taxon>
        <taxon>Nocardiaceae</taxon>
        <taxon>Nocardia</taxon>
    </lineage>
</organism>
<dbReference type="RefSeq" id="WP_097247244.1">
    <property type="nucleotide sequence ID" value="NZ_JAMTCV010000001.1"/>
</dbReference>
<dbReference type="EMBL" id="OBEG01000006">
    <property type="protein sequence ID" value="SNY88284.1"/>
    <property type="molecule type" value="Genomic_DNA"/>
</dbReference>
<proteinExistence type="predicted"/>
<dbReference type="AlphaFoldDB" id="A0A285LTL4"/>
<accession>A0A285LTL4</accession>
<evidence type="ECO:0000313" key="2">
    <source>
        <dbReference type="Proteomes" id="UP000219565"/>
    </source>
</evidence>
<protein>
    <submittedName>
        <fullName evidence="1">Uncharacterized protein</fullName>
    </submittedName>
</protein>
<gene>
    <name evidence="1" type="ORF">SAMN04244553_5256</name>
</gene>
<evidence type="ECO:0000313" key="1">
    <source>
        <dbReference type="EMBL" id="SNY88284.1"/>
    </source>
</evidence>
<dbReference type="OrthoDB" id="4540221at2"/>